<dbReference type="EMBL" id="CM016762">
    <property type="protein sequence ID" value="TMS33685.1"/>
    <property type="molecule type" value="Genomic_DNA"/>
</dbReference>
<feature type="region of interest" description="Disordered" evidence="1">
    <location>
        <begin position="54"/>
        <end position="109"/>
    </location>
</feature>
<feature type="region of interest" description="Disordered" evidence="1">
    <location>
        <begin position="9"/>
        <end position="28"/>
    </location>
</feature>
<gene>
    <name evidence="2" type="ORF">L596_001397</name>
</gene>
<evidence type="ECO:0000313" key="3">
    <source>
        <dbReference type="Proteomes" id="UP000298663"/>
    </source>
</evidence>
<evidence type="ECO:0000256" key="1">
    <source>
        <dbReference type="SAM" id="MobiDB-lite"/>
    </source>
</evidence>
<proteinExistence type="predicted"/>
<dbReference type="Proteomes" id="UP000298663">
    <property type="component" value="Chromosome X"/>
</dbReference>
<reference evidence="2 3" key="2">
    <citation type="journal article" date="2019" name="G3 (Bethesda)">
        <title>Hybrid Assembly of the Genome of the Entomopathogenic Nematode Steinernema carpocapsae Identifies the X-Chromosome.</title>
        <authorList>
            <person name="Serra L."/>
            <person name="Macchietto M."/>
            <person name="Macias-Munoz A."/>
            <person name="McGill C.J."/>
            <person name="Rodriguez I.M."/>
            <person name="Rodriguez B."/>
            <person name="Murad R."/>
            <person name="Mortazavi A."/>
        </authorList>
    </citation>
    <scope>NUCLEOTIDE SEQUENCE [LARGE SCALE GENOMIC DNA]</scope>
    <source>
        <strain evidence="2 3">ALL</strain>
    </source>
</reference>
<reference evidence="2 3" key="1">
    <citation type="journal article" date="2015" name="Genome Biol.">
        <title>Comparative genomics of Steinernema reveals deeply conserved gene regulatory networks.</title>
        <authorList>
            <person name="Dillman A.R."/>
            <person name="Macchietto M."/>
            <person name="Porter C.F."/>
            <person name="Rogers A."/>
            <person name="Williams B."/>
            <person name="Antoshechkin I."/>
            <person name="Lee M.M."/>
            <person name="Goodwin Z."/>
            <person name="Lu X."/>
            <person name="Lewis E.E."/>
            <person name="Goodrich-Blair H."/>
            <person name="Stock S.P."/>
            <person name="Adams B.J."/>
            <person name="Sternberg P.W."/>
            <person name="Mortazavi A."/>
        </authorList>
    </citation>
    <scope>NUCLEOTIDE SEQUENCE [LARGE SCALE GENOMIC DNA]</scope>
    <source>
        <strain evidence="2 3">ALL</strain>
    </source>
</reference>
<dbReference type="EMBL" id="AZBU02000001">
    <property type="protein sequence ID" value="TMS33685.1"/>
    <property type="molecule type" value="Genomic_DNA"/>
</dbReference>
<feature type="compositionally biased region" description="Low complexity" evidence="1">
    <location>
        <begin position="54"/>
        <end position="66"/>
    </location>
</feature>
<evidence type="ECO:0000313" key="2">
    <source>
        <dbReference type="EMBL" id="TMS33685.1"/>
    </source>
</evidence>
<accession>A0A4U8UN61</accession>
<dbReference type="AlphaFoldDB" id="A0A4U8UN61"/>
<comment type="caution">
    <text evidence="2">The sequence shown here is derived from an EMBL/GenBank/DDBJ whole genome shotgun (WGS) entry which is preliminary data.</text>
</comment>
<protein>
    <submittedName>
        <fullName evidence="2">Uncharacterized protein</fullName>
    </submittedName>
</protein>
<keyword evidence="3" id="KW-1185">Reference proteome</keyword>
<name>A0A4U8UN61_STECR</name>
<feature type="compositionally biased region" description="Polar residues" evidence="1">
    <location>
        <begin position="88"/>
        <end position="102"/>
    </location>
</feature>
<organism evidence="2 3">
    <name type="scientific">Steinernema carpocapsae</name>
    <name type="common">Entomopathogenic nematode</name>
    <dbReference type="NCBI Taxonomy" id="34508"/>
    <lineage>
        <taxon>Eukaryota</taxon>
        <taxon>Metazoa</taxon>
        <taxon>Ecdysozoa</taxon>
        <taxon>Nematoda</taxon>
        <taxon>Chromadorea</taxon>
        <taxon>Rhabditida</taxon>
        <taxon>Tylenchina</taxon>
        <taxon>Panagrolaimomorpha</taxon>
        <taxon>Strongyloidoidea</taxon>
        <taxon>Steinernematidae</taxon>
        <taxon>Steinernema</taxon>
    </lineage>
</organism>
<sequence>MHITIQLHRFRRSSERPHPVPAVRNNEWLTPKPIAKKSTDWDKFRSAISYLKSQGSSASNAAGLSNPDPDAPGTIRTSEARSEDSGVESASPQEQTPQNARKSPTARRATTFKLRRPLWTILWSATRIL</sequence>